<keyword evidence="6 8" id="KW-0560">Oxidoreductase</keyword>
<evidence type="ECO:0000256" key="1">
    <source>
        <dbReference type="ARBA" id="ARBA00001974"/>
    </source>
</evidence>
<dbReference type="PANTHER" id="PTHR45754:SF3">
    <property type="entry name" value="METHYLENETETRAHYDROFOLATE REDUCTASE (NADPH)"/>
    <property type="match status" value="1"/>
</dbReference>
<comment type="catalytic activity">
    <reaction evidence="7">
        <text>(6S)-5-methyl-5,6,7,8-tetrahydrofolate + NAD(+) = (6R)-5,10-methylene-5,6,7,8-tetrahydrofolate + NADH + H(+)</text>
        <dbReference type="Rhea" id="RHEA:19821"/>
        <dbReference type="ChEBI" id="CHEBI:15378"/>
        <dbReference type="ChEBI" id="CHEBI:15636"/>
        <dbReference type="ChEBI" id="CHEBI:18608"/>
        <dbReference type="ChEBI" id="CHEBI:57540"/>
        <dbReference type="ChEBI" id="CHEBI:57945"/>
        <dbReference type="EC" id="1.5.1.54"/>
    </reaction>
    <physiologicalReaction direction="right-to-left" evidence="7">
        <dbReference type="Rhea" id="RHEA:19823"/>
    </physiologicalReaction>
</comment>
<dbReference type="InterPro" id="IPR029041">
    <property type="entry name" value="FAD-linked_oxidoreductase-like"/>
</dbReference>
<name>A0A410PYM4_9FIRM</name>
<protein>
    <recommendedName>
        <fullName evidence="8">Methylenetetrahydrofolate reductase</fullName>
    </recommendedName>
</protein>
<accession>A0A410PYM4</accession>
<dbReference type="GO" id="GO:0005829">
    <property type="term" value="C:cytosol"/>
    <property type="evidence" value="ECO:0007669"/>
    <property type="project" value="TreeGrafter"/>
</dbReference>
<dbReference type="AlphaFoldDB" id="A0A410PYM4"/>
<dbReference type="PANTHER" id="PTHR45754">
    <property type="entry name" value="METHYLENETETRAHYDROFOLATE REDUCTASE"/>
    <property type="match status" value="1"/>
</dbReference>
<organism evidence="9 10">
    <name type="scientific">Aminipila luticellarii</name>
    <dbReference type="NCBI Taxonomy" id="2507160"/>
    <lineage>
        <taxon>Bacteria</taxon>
        <taxon>Bacillati</taxon>
        <taxon>Bacillota</taxon>
        <taxon>Clostridia</taxon>
        <taxon>Peptostreptococcales</taxon>
        <taxon>Anaerovoracaceae</taxon>
        <taxon>Aminipila</taxon>
    </lineage>
</organism>
<dbReference type="GO" id="GO:0106312">
    <property type="term" value="F:methylenetetrahydrofolate reductase (NADH) activity"/>
    <property type="evidence" value="ECO:0007669"/>
    <property type="project" value="UniProtKB-EC"/>
</dbReference>
<evidence type="ECO:0000313" key="9">
    <source>
        <dbReference type="EMBL" id="QAT44073.1"/>
    </source>
</evidence>
<comment type="cofactor">
    <cofactor evidence="1 8">
        <name>FAD</name>
        <dbReference type="ChEBI" id="CHEBI:57692"/>
    </cofactor>
</comment>
<comment type="pathway">
    <text evidence="2 8">One-carbon metabolism; tetrahydrofolate interconversion.</text>
</comment>
<reference evidence="9 10" key="1">
    <citation type="submission" date="2019-01" db="EMBL/GenBank/DDBJ databases">
        <title>Draft genomes of a novel of Aminipila strains.</title>
        <authorList>
            <person name="Ma S."/>
        </authorList>
    </citation>
    <scope>NUCLEOTIDE SEQUENCE [LARGE SCALE GENOMIC DNA]</scope>
    <source>
        <strain evidence="10">JN-39</strain>
    </source>
</reference>
<evidence type="ECO:0000256" key="4">
    <source>
        <dbReference type="ARBA" id="ARBA00022630"/>
    </source>
</evidence>
<proteinExistence type="inferred from homology"/>
<dbReference type="Pfam" id="PF02219">
    <property type="entry name" value="MTHFR"/>
    <property type="match status" value="1"/>
</dbReference>
<keyword evidence="10" id="KW-1185">Reference proteome</keyword>
<dbReference type="KEGG" id="amij:EQM06_03635"/>
<evidence type="ECO:0000256" key="3">
    <source>
        <dbReference type="ARBA" id="ARBA00006743"/>
    </source>
</evidence>
<comment type="similarity">
    <text evidence="3 8">Belongs to the methylenetetrahydrofolate reductase family.</text>
</comment>
<evidence type="ECO:0000256" key="8">
    <source>
        <dbReference type="RuleBase" id="RU003862"/>
    </source>
</evidence>
<dbReference type="GO" id="GO:0071949">
    <property type="term" value="F:FAD binding"/>
    <property type="evidence" value="ECO:0007669"/>
    <property type="project" value="TreeGrafter"/>
</dbReference>
<dbReference type="Gene3D" id="3.20.20.220">
    <property type="match status" value="1"/>
</dbReference>
<dbReference type="OrthoDB" id="9812555at2"/>
<dbReference type="InterPro" id="IPR003171">
    <property type="entry name" value="Mehydrof_redctse-like"/>
</dbReference>
<keyword evidence="5 8" id="KW-0274">FAD</keyword>
<dbReference type="GO" id="GO:0009086">
    <property type="term" value="P:methionine biosynthetic process"/>
    <property type="evidence" value="ECO:0007669"/>
    <property type="project" value="TreeGrafter"/>
</dbReference>
<evidence type="ECO:0000256" key="6">
    <source>
        <dbReference type="ARBA" id="ARBA00023002"/>
    </source>
</evidence>
<dbReference type="Proteomes" id="UP000287601">
    <property type="component" value="Chromosome"/>
</dbReference>
<evidence type="ECO:0000256" key="5">
    <source>
        <dbReference type="ARBA" id="ARBA00022827"/>
    </source>
</evidence>
<dbReference type="CDD" id="cd00537">
    <property type="entry name" value="MTHFR"/>
    <property type="match status" value="1"/>
</dbReference>
<dbReference type="EMBL" id="CP035281">
    <property type="protein sequence ID" value="QAT44073.1"/>
    <property type="molecule type" value="Genomic_DNA"/>
</dbReference>
<keyword evidence="4 8" id="KW-0285">Flavoprotein</keyword>
<gene>
    <name evidence="9" type="ORF">EQM06_03635</name>
</gene>
<dbReference type="GO" id="GO:0035999">
    <property type="term" value="P:tetrahydrofolate interconversion"/>
    <property type="evidence" value="ECO:0007669"/>
    <property type="project" value="UniProtKB-UniPathway"/>
</dbReference>
<dbReference type="SUPFAM" id="SSF51730">
    <property type="entry name" value="FAD-linked oxidoreductase"/>
    <property type="match status" value="1"/>
</dbReference>
<evidence type="ECO:0000313" key="10">
    <source>
        <dbReference type="Proteomes" id="UP000287601"/>
    </source>
</evidence>
<evidence type="ECO:0000256" key="2">
    <source>
        <dbReference type="ARBA" id="ARBA00004777"/>
    </source>
</evidence>
<sequence>MKISGLLKERASFSFEVFPPKIEQSLEPLKETLDQLYRFKPDFISCTYGAGGTNKGRSTELCDMIERSGHDVMPHFTCIGNTKQGVHDFIGEYVSMGVENVLALRGDIPHGLDGTNGDFNNASQLISFIRENFPSLCLGAACYPEKHMEAVSLEEDIKYLKLKQDCGAEFLITQLCHDVEAYESFIDQIRKKQIHLPVIVGIMPALSKDGIIRMTVSNGCSIPRELAEIIGKYGDNPEEFKKAGKEYTIKQILRYKTAGVNGLHIYSLNKYKDIVDILQASDLCR</sequence>
<dbReference type="UniPathway" id="UPA00193"/>
<evidence type="ECO:0000256" key="7">
    <source>
        <dbReference type="ARBA" id="ARBA00048628"/>
    </source>
</evidence>